<dbReference type="HOGENOM" id="CLU_003059_2_1_1"/>
<dbReference type="InterPro" id="IPR017907">
    <property type="entry name" value="Znf_RING_CS"/>
</dbReference>
<evidence type="ECO:0000256" key="5">
    <source>
        <dbReference type="ARBA" id="ARBA00022963"/>
    </source>
</evidence>
<feature type="domain" description="RING-type" evidence="9">
    <location>
        <begin position="618"/>
        <end position="663"/>
    </location>
</feature>
<dbReference type="AlphaFoldDB" id="A0A0D2FL83"/>
<dbReference type="PROSITE" id="PS51635">
    <property type="entry name" value="PNPLA"/>
    <property type="match status" value="1"/>
</dbReference>
<dbReference type="GO" id="GO:0047499">
    <property type="term" value="F:calcium-independent phospholipase A2 activity"/>
    <property type="evidence" value="ECO:0007669"/>
    <property type="project" value="TreeGrafter"/>
</dbReference>
<dbReference type="GO" id="GO:0016042">
    <property type="term" value="P:lipid catabolic process"/>
    <property type="evidence" value="ECO:0007669"/>
    <property type="project" value="UniProtKB-UniRule"/>
</dbReference>
<gene>
    <name evidence="11" type="ORF">PV04_04797</name>
</gene>
<dbReference type="InterPro" id="IPR002641">
    <property type="entry name" value="PNPLA_dom"/>
</dbReference>
<dbReference type="CDD" id="cd07199">
    <property type="entry name" value="Pat17_PNPLA8_PNPLA9_like"/>
    <property type="match status" value="1"/>
</dbReference>
<evidence type="ECO:0000313" key="12">
    <source>
        <dbReference type="Proteomes" id="UP000054266"/>
    </source>
</evidence>
<evidence type="ECO:0000259" key="10">
    <source>
        <dbReference type="PROSITE" id="PS51635"/>
    </source>
</evidence>
<keyword evidence="6 8" id="KW-0443">Lipid metabolism</keyword>
<evidence type="ECO:0000256" key="6">
    <source>
        <dbReference type="ARBA" id="ARBA00023098"/>
    </source>
</evidence>
<evidence type="ECO:0008006" key="13">
    <source>
        <dbReference type="Google" id="ProtNLM"/>
    </source>
</evidence>
<keyword evidence="1" id="KW-0479">Metal-binding</keyword>
<evidence type="ECO:0000256" key="2">
    <source>
        <dbReference type="ARBA" id="ARBA00022771"/>
    </source>
</evidence>
<dbReference type="PANTHER" id="PTHR24185">
    <property type="entry name" value="CALCIUM-INDEPENDENT PHOSPHOLIPASE A2-GAMMA"/>
    <property type="match status" value="1"/>
</dbReference>
<dbReference type="EMBL" id="KN846958">
    <property type="protein sequence ID" value="KIW68883.1"/>
    <property type="molecule type" value="Genomic_DNA"/>
</dbReference>
<dbReference type="InterPro" id="IPR016035">
    <property type="entry name" value="Acyl_Trfase/lysoPLipase"/>
</dbReference>
<protein>
    <recommendedName>
        <fullName evidence="13">PNPLA domain-containing protein</fullName>
    </recommendedName>
</protein>
<feature type="domain" description="PNPLA" evidence="10">
    <location>
        <begin position="687"/>
        <end position="910"/>
    </location>
</feature>
<feature type="active site" description="Nucleophile" evidence="8">
    <location>
        <position position="727"/>
    </location>
</feature>
<organism evidence="11 12">
    <name type="scientific">Phialophora macrospora</name>
    <dbReference type="NCBI Taxonomy" id="1851006"/>
    <lineage>
        <taxon>Eukaryota</taxon>
        <taxon>Fungi</taxon>
        <taxon>Dikarya</taxon>
        <taxon>Ascomycota</taxon>
        <taxon>Pezizomycotina</taxon>
        <taxon>Eurotiomycetes</taxon>
        <taxon>Chaetothyriomycetidae</taxon>
        <taxon>Chaetothyriales</taxon>
        <taxon>Herpotrichiellaceae</taxon>
        <taxon>Phialophora</taxon>
    </lineage>
</organism>
<feature type="short sequence motif" description="DGA/G" evidence="8">
    <location>
        <begin position="897"/>
        <end position="899"/>
    </location>
</feature>
<keyword evidence="5 8" id="KW-0442">Lipid degradation</keyword>
<evidence type="ECO:0000313" key="11">
    <source>
        <dbReference type="EMBL" id="KIW68883.1"/>
    </source>
</evidence>
<keyword evidence="2 7" id="KW-0863">Zinc-finger</keyword>
<dbReference type="STRING" id="5601.A0A0D2FL83"/>
<dbReference type="GO" id="GO:0019369">
    <property type="term" value="P:arachidonate metabolic process"/>
    <property type="evidence" value="ECO:0007669"/>
    <property type="project" value="TreeGrafter"/>
</dbReference>
<keyword evidence="4" id="KW-0862">Zinc</keyword>
<keyword evidence="3 8" id="KW-0378">Hydrolase</keyword>
<dbReference type="InterPro" id="IPR001841">
    <property type="entry name" value="Znf_RING"/>
</dbReference>
<name>A0A0D2FL83_9EURO</name>
<feature type="short sequence motif" description="GXGXXG" evidence="8">
    <location>
        <begin position="691"/>
        <end position="696"/>
    </location>
</feature>
<evidence type="ECO:0000256" key="7">
    <source>
        <dbReference type="PROSITE-ProRule" id="PRU00175"/>
    </source>
</evidence>
<feature type="short sequence motif" description="GXSXG" evidence="8">
    <location>
        <begin position="725"/>
        <end position="729"/>
    </location>
</feature>
<feature type="active site" description="Proton acceptor" evidence="8">
    <location>
        <position position="897"/>
    </location>
</feature>
<dbReference type="Pfam" id="PF01734">
    <property type="entry name" value="Patatin"/>
    <property type="match status" value="1"/>
</dbReference>
<dbReference type="GO" id="GO:0016020">
    <property type="term" value="C:membrane"/>
    <property type="evidence" value="ECO:0007669"/>
    <property type="project" value="TreeGrafter"/>
</dbReference>
<dbReference type="GO" id="GO:0046486">
    <property type="term" value="P:glycerolipid metabolic process"/>
    <property type="evidence" value="ECO:0007669"/>
    <property type="project" value="UniProtKB-ARBA"/>
</dbReference>
<reference evidence="11 12" key="1">
    <citation type="submission" date="2015-01" db="EMBL/GenBank/DDBJ databases">
        <title>The Genome Sequence of Capronia semiimmersa CBS27337.</title>
        <authorList>
            <consortium name="The Broad Institute Genomics Platform"/>
            <person name="Cuomo C."/>
            <person name="de Hoog S."/>
            <person name="Gorbushina A."/>
            <person name="Stielow B."/>
            <person name="Teixiera M."/>
            <person name="Abouelleil A."/>
            <person name="Chapman S.B."/>
            <person name="Priest M."/>
            <person name="Young S.K."/>
            <person name="Wortman J."/>
            <person name="Nusbaum C."/>
            <person name="Birren B."/>
        </authorList>
    </citation>
    <scope>NUCLEOTIDE SEQUENCE [LARGE SCALE GENOMIC DNA]</scope>
    <source>
        <strain evidence="11 12">CBS 27337</strain>
    </source>
</reference>
<keyword evidence="12" id="KW-1185">Reference proteome</keyword>
<proteinExistence type="predicted"/>
<accession>A0A0D2FL83</accession>
<evidence type="ECO:0000256" key="8">
    <source>
        <dbReference type="PROSITE-ProRule" id="PRU01161"/>
    </source>
</evidence>
<dbReference type="SUPFAM" id="SSF53795">
    <property type="entry name" value="PEP carboxykinase-like"/>
    <property type="match status" value="1"/>
</dbReference>
<dbReference type="Proteomes" id="UP000054266">
    <property type="component" value="Unassembled WGS sequence"/>
</dbReference>
<sequence>MSTQHFFVQDVIRSEDEPRRLQRLHEENARTRWFNIRHRNSQPILYVYDRFGPLCDSAADNGADMSSTFPTIVSFIGKSGVGKSTLVRAMLLLGSLNGQLVQDDDISALASNHSRMTAFRNVSSSQGPLPVTRSGHVEHLADPTTFGVHLYRDEKASRGPLSSQAGYTLFADCEGFFTGAAQTNAERFTGGRGSTPVGDDALEANLLYNAPVTATISTQDGQARAELYYARFLYAISDVVVFVTNEDQNITSLLVSALEWAATAVLHSVNYPSRKTLIIVRNGAIGQRQQIIDTESLERLYLDQQTVILWRTSGILQNFVNDYNSRQEQYSRHIYDNRDLYDVLFDKTYCFCIPRVDDIEEYRDETTFAQYLGLRTLIDEASSRSISMRSQVWMKYDVASFSQMLFAAFEHFRTSDKAFNFNQMVRISKPNPQTFLNHIANFLRLALNTPNSRRTRAMIPDIIALDLVVWSMRSLHQVMDPEHIFDSVSAEDENDVSLAEQCRLAMTEYEAKYQQCGYPFATGGLCINGPAIAHQELHLSASNKQANGPLEPRHVLDPNLVGLIRGKFLEHYNTVVTEDRTGRRSMRKPLPHKIKRVREAVMQKYGAQWSHMTSNTTCLACLQAVPENVLHCGHGYCVRCVRELGKPAEPFESAWTFEVCSLCGVRMGDNYSHLIREPPCCAGVRVLTLDGGGIRGIIELALIREIENRLGLGIPFRDYFDLVVGTSTGGIIGLAISMGDRHANTETSLLTDAFKSFGSATFVRPRAGKLLTKLGLGHFVTSVVMSFGLYQALFDSGPLQTGLKDFFGPHTSLFSSARTRHHQCSTRVAVVTTSEFGKRPHLITSYNRATLGLSDDFDREDDEGKGMKIWEAGLATSAAPFYLPPFKKTETGNVYFDGALHMNCPAPGAVEEIKKIWPENTPSLDVLVSLGTGIQESEVKIPKAIRIGGFAEICKSFHRQLDSEHQWENFRSSAATDGIRDRLHRLNPPIDEDLQKVTLWQWDKMNKLEAMVQRQMKEPEWRGQIGDVANALLASLFYFEPDVDATPVSSPMTPTPTPTTSQHSIVATEIQGTIRTRLRHGSVELTRLLHRVTGLFWTKLSASSRGISISPSVQYEPWTEIPAFPTVKDQVLQSRCPFRVPVHFAEPSESKSLLVAVRLRDSAAPVPISGFPVSVQDLYAKTRAWD</sequence>
<evidence type="ECO:0000256" key="3">
    <source>
        <dbReference type="ARBA" id="ARBA00022801"/>
    </source>
</evidence>
<dbReference type="GO" id="GO:0008270">
    <property type="term" value="F:zinc ion binding"/>
    <property type="evidence" value="ECO:0007669"/>
    <property type="project" value="UniProtKB-KW"/>
</dbReference>
<evidence type="ECO:0000259" key="9">
    <source>
        <dbReference type="PROSITE" id="PS50089"/>
    </source>
</evidence>
<evidence type="ECO:0000256" key="4">
    <source>
        <dbReference type="ARBA" id="ARBA00022833"/>
    </source>
</evidence>
<dbReference type="SUPFAM" id="SSF52151">
    <property type="entry name" value="FabD/lysophospholipase-like"/>
    <property type="match status" value="1"/>
</dbReference>
<dbReference type="PANTHER" id="PTHR24185:SF1">
    <property type="entry name" value="CALCIUM-INDEPENDENT PHOSPHOLIPASE A2-GAMMA"/>
    <property type="match status" value="1"/>
</dbReference>
<dbReference type="Gene3D" id="3.40.1090.10">
    <property type="entry name" value="Cytosolic phospholipase A2 catalytic domain"/>
    <property type="match status" value="1"/>
</dbReference>
<dbReference type="PROSITE" id="PS50089">
    <property type="entry name" value="ZF_RING_2"/>
    <property type="match status" value="1"/>
</dbReference>
<dbReference type="PROSITE" id="PS00518">
    <property type="entry name" value="ZF_RING_1"/>
    <property type="match status" value="1"/>
</dbReference>
<evidence type="ECO:0000256" key="1">
    <source>
        <dbReference type="ARBA" id="ARBA00022723"/>
    </source>
</evidence>